<evidence type="ECO:0000313" key="1">
    <source>
        <dbReference type="EMBL" id="EJK63961.1"/>
    </source>
</evidence>
<evidence type="ECO:0000313" key="2">
    <source>
        <dbReference type="Proteomes" id="UP000266841"/>
    </source>
</evidence>
<dbReference type="InterPro" id="IPR011990">
    <property type="entry name" value="TPR-like_helical_dom_sf"/>
</dbReference>
<keyword evidence="2" id="KW-1185">Reference proteome</keyword>
<dbReference type="EMBL" id="AGNL01017822">
    <property type="protein sequence ID" value="EJK63961.1"/>
    <property type="molecule type" value="Genomic_DNA"/>
</dbReference>
<reference evidence="1 2" key="1">
    <citation type="journal article" date="2012" name="Genome Biol.">
        <title>Genome and low-iron response of an oceanic diatom adapted to chronic iron limitation.</title>
        <authorList>
            <person name="Lommer M."/>
            <person name="Specht M."/>
            <person name="Roy A.S."/>
            <person name="Kraemer L."/>
            <person name="Andreson R."/>
            <person name="Gutowska M.A."/>
            <person name="Wolf J."/>
            <person name="Bergner S.V."/>
            <person name="Schilhabel M.B."/>
            <person name="Klostermeier U.C."/>
            <person name="Beiko R.G."/>
            <person name="Rosenstiel P."/>
            <person name="Hippler M."/>
            <person name="Laroche J."/>
        </authorList>
    </citation>
    <scope>NUCLEOTIDE SEQUENCE [LARGE SCALE GENOMIC DNA]</scope>
    <source>
        <strain evidence="1 2">CCMP1005</strain>
    </source>
</reference>
<gene>
    <name evidence="1" type="ORF">THAOC_15353</name>
</gene>
<protein>
    <submittedName>
        <fullName evidence="1">Uncharacterized protein</fullName>
    </submittedName>
</protein>
<dbReference type="OrthoDB" id="2384430at2759"/>
<dbReference type="SUPFAM" id="SSF81901">
    <property type="entry name" value="HCP-like"/>
    <property type="match status" value="1"/>
</dbReference>
<organism evidence="1 2">
    <name type="scientific">Thalassiosira oceanica</name>
    <name type="common">Marine diatom</name>
    <dbReference type="NCBI Taxonomy" id="159749"/>
    <lineage>
        <taxon>Eukaryota</taxon>
        <taxon>Sar</taxon>
        <taxon>Stramenopiles</taxon>
        <taxon>Ochrophyta</taxon>
        <taxon>Bacillariophyta</taxon>
        <taxon>Coscinodiscophyceae</taxon>
        <taxon>Thalassiosirophycidae</taxon>
        <taxon>Thalassiosirales</taxon>
        <taxon>Thalassiosiraceae</taxon>
        <taxon>Thalassiosira</taxon>
    </lineage>
</organism>
<name>K0SSC2_THAOC</name>
<proteinExistence type="predicted"/>
<sequence length="138" mass="15725">MFGQREDRTPFSPWILGFLDPSVPPSSPLVFRMNTGMESDRTLQSKATKLYKKAAMQGQVQSRFNLGCCVGKKGNHNRTVRHFLISAKLGDKESVEIIKRVLTLWLATKAQFGEALKGYHDAAEEMKSHDRDETRRRN</sequence>
<dbReference type="Gene3D" id="1.25.40.10">
    <property type="entry name" value="Tetratricopeptide repeat domain"/>
    <property type="match status" value="1"/>
</dbReference>
<accession>K0SSC2</accession>
<comment type="caution">
    <text evidence="1">The sequence shown here is derived from an EMBL/GenBank/DDBJ whole genome shotgun (WGS) entry which is preliminary data.</text>
</comment>
<dbReference type="AlphaFoldDB" id="K0SSC2"/>
<dbReference type="Proteomes" id="UP000266841">
    <property type="component" value="Unassembled WGS sequence"/>
</dbReference>